<evidence type="ECO:0000256" key="3">
    <source>
        <dbReference type="ARBA" id="ARBA00023242"/>
    </source>
</evidence>
<evidence type="ECO:0000259" key="6">
    <source>
        <dbReference type="Pfam" id="PF12656"/>
    </source>
</evidence>
<protein>
    <recommendedName>
        <fullName evidence="4">Pre-mRNA-splicing factor</fullName>
    </recommendedName>
</protein>
<proteinExistence type="inferred from homology"/>
<dbReference type="GO" id="GO:0000398">
    <property type="term" value="P:mRNA splicing, via spliceosome"/>
    <property type="evidence" value="ECO:0007669"/>
    <property type="project" value="UniProtKB-UniRule"/>
</dbReference>
<dbReference type="KEGG" id="asau:88176068"/>
<organism evidence="7 8">
    <name type="scientific">Australozyma saopauloensis</name>
    <dbReference type="NCBI Taxonomy" id="291208"/>
    <lineage>
        <taxon>Eukaryota</taxon>
        <taxon>Fungi</taxon>
        <taxon>Dikarya</taxon>
        <taxon>Ascomycota</taxon>
        <taxon>Saccharomycotina</taxon>
        <taxon>Pichiomycetes</taxon>
        <taxon>Metschnikowiaceae</taxon>
        <taxon>Australozyma</taxon>
    </lineage>
</organism>
<dbReference type="GO" id="GO:0005681">
    <property type="term" value="C:spliceosomal complex"/>
    <property type="evidence" value="ECO:0007669"/>
    <property type="project" value="UniProtKB-UniRule"/>
</dbReference>
<feature type="domain" description="Spp2/MOS2 G-patch" evidence="6">
    <location>
        <begin position="125"/>
        <end position="177"/>
    </location>
</feature>
<dbReference type="InterPro" id="IPR045166">
    <property type="entry name" value="Spp2-like"/>
</dbReference>
<feature type="region of interest" description="Disordered" evidence="5">
    <location>
        <begin position="147"/>
        <end position="167"/>
    </location>
</feature>
<dbReference type="InterPro" id="IPR026822">
    <property type="entry name" value="Spp2/MOS2_G-patch"/>
</dbReference>
<evidence type="ECO:0000256" key="5">
    <source>
        <dbReference type="SAM" id="MobiDB-lite"/>
    </source>
</evidence>
<dbReference type="AlphaFoldDB" id="A0AAX4HHL4"/>
<keyword evidence="4" id="KW-0507">mRNA processing</keyword>
<reference evidence="7 8" key="1">
    <citation type="submission" date="2023-10" db="EMBL/GenBank/DDBJ databases">
        <title>Draft Genome Sequence of Candida saopaulonensis from a very Premature Infant with Sepsis.</title>
        <authorList>
            <person name="Ning Y."/>
            <person name="Dai R."/>
            <person name="Xiao M."/>
            <person name="Xu Y."/>
            <person name="Yan Q."/>
            <person name="Zhang L."/>
        </authorList>
    </citation>
    <scope>NUCLEOTIDE SEQUENCE [LARGE SCALE GENOMIC DNA]</scope>
    <source>
        <strain evidence="7 8">19XY460</strain>
    </source>
</reference>
<evidence type="ECO:0000313" key="8">
    <source>
        <dbReference type="Proteomes" id="UP001338582"/>
    </source>
</evidence>
<keyword evidence="4" id="KW-0508">mRNA splicing</keyword>
<comment type="similarity">
    <text evidence="2 4">Belongs to the SPP2 family.</text>
</comment>
<evidence type="ECO:0000256" key="4">
    <source>
        <dbReference type="RuleBase" id="RU369096"/>
    </source>
</evidence>
<keyword evidence="3 4" id="KW-0539">Nucleus</keyword>
<dbReference type="Proteomes" id="UP001338582">
    <property type="component" value="Chromosome 7"/>
</dbReference>
<feature type="region of interest" description="Disordered" evidence="5">
    <location>
        <begin position="105"/>
        <end position="132"/>
    </location>
</feature>
<gene>
    <name evidence="7" type="ORF">PUMCH_005008</name>
</gene>
<keyword evidence="8" id="KW-1185">Reference proteome</keyword>
<dbReference type="Pfam" id="PF12656">
    <property type="entry name" value="G-patch_2"/>
    <property type="match status" value="1"/>
</dbReference>
<evidence type="ECO:0000313" key="7">
    <source>
        <dbReference type="EMBL" id="WPK27612.1"/>
    </source>
</evidence>
<name>A0AAX4HHL4_9ASCO</name>
<dbReference type="PANTHER" id="PTHR15818">
    <property type="entry name" value="G PATCH AND KOW-CONTAINING"/>
    <property type="match status" value="1"/>
</dbReference>
<comment type="function">
    <text evidence="4">Involved in spliceosome maturation and the first step of pre-mRNA splicing.</text>
</comment>
<sequence>MSFLFNLKGKVSKPVKKAGLNKSKAFESDEPKNESIKAIDSFDTKKGAMAGEVALGHKAKLVIKPINQSTKLRRKSSKIQNAPDGELDEATRSLLSGEQIEEIGSRVIPVKDDSDDDNFGEAGAENTAQDYEDVPVEEFGAALLRGMGWKGPDKTSTSMHTRHRQRGALLGIGAKPVGKELELELLDRKNLSVPLIKKD</sequence>
<dbReference type="RefSeq" id="XP_062879990.1">
    <property type="nucleotide sequence ID" value="XM_063023920.1"/>
</dbReference>
<dbReference type="PANTHER" id="PTHR15818:SF2">
    <property type="entry name" value="G-PATCH DOMAIN AND KOW MOTIFS-CONTAINING PROTEIN"/>
    <property type="match status" value="1"/>
</dbReference>
<keyword evidence="4" id="KW-0747">Spliceosome</keyword>
<evidence type="ECO:0000256" key="1">
    <source>
        <dbReference type="ARBA" id="ARBA00004123"/>
    </source>
</evidence>
<accession>A0AAX4HHL4</accession>
<dbReference type="EMBL" id="CP138900">
    <property type="protein sequence ID" value="WPK27612.1"/>
    <property type="molecule type" value="Genomic_DNA"/>
</dbReference>
<evidence type="ECO:0000256" key="2">
    <source>
        <dbReference type="ARBA" id="ARBA00008576"/>
    </source>
</evidence>
<comment type="subcellular location">
    <subcellularLocation>
        <location evidence="1 4">Nucleus</location>
    </subcellularLocation>
</comment>
<dbReference type="GeneID" id="88176068"/>